<accession>A0A0G1MNW6</accession>
<protein>
    <submittedName>
        <fullName evidence="1">Uncharacterized protein</fullName>
    </submittedName>
</protein>
<dbReference type="EMBL" id="LCJR01000005">
    <property type="protein sequence ID" value="KKT82497.1"/>
    <property type="molecule type" value="Genomic_DNA"/>
</dbReference>
<dbReference type="AlphaFoldDB" id="A0A0G1MNW6"/>
<sequence length="129" mass="14766">MANQRVWTKEEILKMWPQAKGELQGFQRHLERNAGITASQLGMALQLADEEFSRLKGSPNPYQDLIDKVCSALKEDFVRFITTGEGTNVYLSHVDHCPKCQRSIEEVIKRQATAFENLARSLRDKSSRK</sequence>
<name>A0A0G1MNW6_9BACT</name>
<dbReference type="Proteomes" id="UP000034032">
    <property type="component" value="Unassembled WGS sequence"/>
</dbReference>
<organism evidence="1 2">
    <name type="scientific">Candidatus Yanofskybacteria bacterium GW2011_GWA2_44_9</name>
    <dbReference type="NCBI Taxonomy" id="1619025"/>
    <lineage>
        <taxon>Bacteria</taxon>
        <taxon>Candidatus Yanofskyibacteriota</taxon>
    </lineage>
</organism>
<proteinExistence type="predicted"/>
<comment type="caution">
    <text evidence="1">The sequence shown here is derived from an EMBL/GenBank/DDBJ whole genome shotgun (WGS) entry which is preliminary data.</text>
</comment>
<evidence type="ECO:0000313" key="1">
    <source>
        <dbReference type="EMBL" id="KKT82497.1"/>
    </source>
</evidence>
<gene>
    <name evidence="1" type="ORF">UW79_C0005G0022</name>
</gene>
<evidence type="ECO:0000313" key="2">
    <source>
        <dbReference type="Proteomes" id="UP000034032"/>
    </source>
</evidence>
<reference evidence="1 2" key="1">
    <citation type="journal article" date="2015" name="Nature">
        <title>rRNA introns, odd ribosomes, and small enigmatic genomes across a large radiation of phyla.</title>
        <authorList>
            <person name="Brown C.T."/>
            <person name="Hug L.A."/>
            <person name="Thomas B.C."/>
            <person name="Sharon I."/>
            <person name="Castelle C.J."/>
            <person name="Singh A."/>
            <person name="Wilkins M.J."/>
            <person name="Williams K.H."/>
            <person name="Banfield J.F."/>
        </authorList>
    </citation>
    <scope>NUCLEOTIDE SEQUENCE [LARGE SCALE GENOMIC DNA]</scope>
</reference>